<dbReference type="Gene3D" id="1.25.10.10">
    <property type="entry name" value="Leucine-rich Repeat Variant"/>
    <property type="match status" value="1"/>
</dbReference>
<evidence type="ECO:0000256" key="8">
    <source>
        <dbReference type="ARBA" id="ARBA00023329"/>
    </source>
</evidence>
<dbReference type="InterPro" id="IPR011989">
    <property type="entry name" value="ARM-like"/>
</dbReference>
<reference evidence="13 14" key="1">
    <citation type="submission" date="2016-10" db="EMBL/GenBank/DDBJ databases">
        <title>Draft genome sequence of Coniochaeta ligniaria NRRL30616, a lignocellulolytic fungus for bioabatement of inhibitors in plant biomass hydrolysates.</title>
        <authorList>
            <consortium name="DOE Joint Genome Institute"/>
            <person name="Jimenez D.J."/>
            <person name="Hector R.E."/>
            <person name="Riley R."/>
            <person name="Sun H."/>
            <person name="Grigoriev I.V."/>
            <person name="Van Elsas J.D."/>
            <person name="Nichols N.N."/>
        </authorList>
    </citation>
    <scope>NUCLEOTIDE SEQUENCE [LARGE SCALE GENOMIC DNA]</scope>
    <source>
        <strain evidence="13 14">NRRL 30616</strain>
    </source>
</reference>
<dbReference type="InterPro" id="IPR002553">
    <property type="entry name" value="Clathrin/coatomer_adapt-like_N"/>
</dbReference>
<keyword evidence="7 10" id="KW-0472">Membrane</keyword>
<name>A0A1J7JKN3_9PEZI</name>
<evidence type="ECO:0000256" key="7">
    <source>
        <dbReference type="ARBA" id="ARBA00023136"/>
    </source>
</evidence>
<evidence type="ECO:0000256" key="9">
    <source>
        <dbReference type="ARBA" id="ARBA00062546"/>
    </source>
</evidence>
<dbReference type="PIRSF" id="PIRSF037094">
    <property type="entry name" value="AP1_complex_gamma"/>
    <property type="match status" value="1"/>
</dbReference>
<comment type="similarity">
    <text evidence="3 10">Belongs to the adaptor complexes large subunit family.</text>
</comment>
<dbReference type="InterPro" id="IPR017107">
    <property type="entry name" value="AP1_complex_gsu"/>
</dbReference>
<feature type="region of interest" description="Disordered" evidence="11">
    <location>
        <begin position="633"/>
        <end position="727"/>
    </location>
</feature>
<evidence type="ECO:0000313" key="14">
    <source>
        <dbReference type="Proteomes" id="UP000182658"/>
    </source>
</evidence>
<dbReference type="GO" id="GO:0030121">
    <property type="term" value="C:AP-1 adaptor complex"/>
    <property type="evidence" value="ECO:0007669"/>
    <property type="project" value="InterPro"/>
</dbReference>
<dbReference type="Pfam" id="PF02883">
    <property type="entry name" value="Alpha_adaptinC2"/>
    <property type="match status" value="1"/>
</dbReference>
<keyword evidence="8 10" id="KW-0968">Cytoplasmic vesicle</keyword>
<dbReference type="InterPro" id="IPR050840">
    <property type="entry name" value="Adaptor_Complx_Large_Subunit"/>
</dbReference>
<evidence type="ECO:0000256" key="1">
    <source>
        <dbReference type="ARBA" id="ARBA00004156"/>
    </source>
</evidence>
<dbReference type="Proteomes" id="UP000182658">
    <property type="component" value="Unassembled WGS sequence"/>
</dbReference>
<organism evidence="13 14">
    <name type="scientific">Coniochaeta ligniaria NRRL 30616</name>
    <dbReference type="NCBI Taxonomy" id="1408157"/>
    <lineage>
        <taxon>Eukaryota</taxon>
        <taxon>Fungi</taxon>
        <taxon>Dikarya</taxon>
        <taxon>Ascomycota</taxon>
        <taxon>Pezizomycotina</taxon>
        <taxon>Sordariomycetes</taxon>
        <taxon>Sordariomycetidae</taxon>
        <taxon>Coniochaetales</taxon>
        <taxon>Coniochaetaceae</taxon>
        <taxon>Coniochaeta</taxon>
    </lineage>
</organism>
<comment type="subunit">
    <text evidence="9">Adaptor protein complex 1 (AP-1) is a heterotetramer composed of two large adaptins (gamma-type subunit APL4 and beta-type subunit APL2), a medium adaptin (mu-type subunit APM1) and a small adaptin (sigma-type subunit APS1). AP-1 interacts with clathrin.</text>
</comment>
<sequence>MSSLKQFIRNVRAAKTIADERAVIQKESAAIRASFKEESRDHQVRRNNVAKLLYLFTLGERTHFGQIECVKLLASPRYADKRLGHLATSLLLDENQEVLTLVTNSLKNDLSHSNQYIVGLALCTLGNIASVEMSRDLFTEIETLISTANPYIRRKAALCAMRICRKVPDLQEHFIDKATQLLSDRNHGVLLCGLTLVTSLCEADEAEGGEEGIIEKFRPLVPGLVRTLKGLASSGYAPEHDVTGITDPFVQVKILRLLRVLARGDAHVTEQINDILAQVATNTDSSKNVGNSILYEAVRTILDIEADSGLRVLGVNILGKFLTNRDNNIRYVALNTLVKVVAIDTPAVQRHRNTILECLRDPDISIRRRALDLSFTLINEGNVRVLIRELLAFLEVADNEFKTTMTTQIGIAADKYAPNKRWHIDTMLRVLTLAGNYVREPIMSSFIRLIATSPELQQYAVQKLYTNLKKDITQESLTQSGAWCIGEYGDMLLKGGQYEEEELVQAVKEHEIIDLFTTILNSNYATQVSTEYIVTALTKLTTRLSDPAQIERIRRLLQQNATSLDVEVQQRAVEYGNLFAYDEIRRGVLEKMPPPQIKEESRILAEGTKKHARPAKGGKAKVSKPKEEDLLFDLMGDSSPAPAAPVNGSANNSDLLADILGGTTSPPPATTSPPPGSSNVASIMDLFSSGPTSTPSPAPPSTSNIDLFSPVSSPPPQAAAAPPAASAGHPCYNNNGLNITIQTQRNAEGMIQAVARFRNSSGGVLSNVGLQAAVPKSQKLQLLSISSSDLAPGAEATQMMRVTGCKGPLRLRLRIGYSHPAAGQVMDQVNWAEPA</sequence>
<evidence type="ECO:0000313" key="13">
    <source>
        <dbReference type="EMBL" id="OIW29820.1"/>
    </source>
</evidence>
<evidence type="ECO:0000256" key="6">
    <source>
        <dbReference type="ARBA" id="ARBA00023034"/>
    </source>
</evidence>
<dbReference type="InParanoid" id="A0A1J7JKN3"/>
<feature type="region of interest" description="Disordered" evidence="11">
    <location>
        <begin position="606"/>
        <end position="625"/>
    </location>
</feature>
<keyword evidence="6 10" id="KW-0333">Golgi apparatus</keyword>
<dbReference type="FunFam" id="1.25.10.10:FF:000030">
    <property type="entry name" value="AP-1 complex subunit gamma"/>
    <property type="match status" value="1"/>
</dbReference>
<dbReference type="SMART" id="SM00809">
    <property type="entry name" value="Alpha_adaptinC2"/>
    <property type="match status" value="1"/>
</dbReference>
<dbReference type="SUPFAM" id="SSF49348">
    <property type="entry name" value="Clathrin adaptor appendage domain"/>
    <property type="match status" value="1"/>
</dbReference>
<dbReference type="OrthoDB" id="28053at2759"/>
<comment type="subcellular location">
    <subcellularLocation>
        <location evidence="1">Cytoplasmic vesicle membrane</location>
    </subcellularLocation>
    <subcellularLocation>
        <location evidence="2">Golgi apparatus</location>
    </subcellularLocation>
</comment>
<evidence type="ECO:0000256" key="5">
    <source>
        <dbReference type="ARBA" id="ARBA00022927"/>
    </source>
</evidence>
<dbReference type="InterPro" id="IPR008153">
    <property type="entry name" value="GAE_dom"/>
</dbReference>
<dbReference type="EMBL" id="KV875097">
    <property type="protein sequence ID" value="OIW29820.1"/>
    <property type="molecule type" value="Genomic_DNA"/>
</dbReference>
<dbReference type="PANTHER" id="PTHR22780">
    <property type="entry name" value="ADAPTIN, ALPHA/GAMMA/EPSILON"/>
    <property type="match status" value="1"/>
</dbReference>
<dbReference type="SUPFAM" id="SSF48371">
    <property type="entry name" value="ARM repeat"/>
    <property type="match status" value="1"/>
</dbReference>
<keyword evidence="14" id="KW-1185">Reference proteome</keyword>
<protein>
    <recommendedName>
        <fullName evidence="10">AP-1 complex subunit gamma</fullName>
    </recommendedName>
</protein>
<gene>
    <name evidence="13" type="ORF">CONLIGDRAFT_654255</name>
</gene>
<feature type="compositionally biased region" description="Low complexity" evidence="11">
    <location>
        <begin position="718"/>
        <end position="727"/>
    </location>
</feature>
<dbReference type="GO" id="GO:0005829">
    <property type="term" value="C:cytosol"/>
    <property type="evidence" value="ECO:0007669"/>
    <property type="project" value="GOC"/>
</dbReference>
<evidence type="ECO:0000256" key="10">
    <source>
        <dbReference type="PIRNR" id="PIRNR037094"/>
    </source>
</evidence>
<dbReference type="GO" id="GO:0016482">
    <property type="term" value="P:cytosolic transport"/>
    <property type="evidence" value="ECO:0007669"/>
    <property type="project" value="UniProtKB-ARBA"/>
</dbReference>
<keyword evidence="5 10" id="KW-0653">Protein transport</keyword>
<dbReference type="InterPro" id="IPR008152">
    <property type="entry name" value="Clathrin_a/b/g-adaptin_app_Ig"/>
</dbReference>
<dbReference type="Gene3D" id="2.60.40.1230">
    <property type="match status" value="1"/>
</dbReference>
<dbReference type="Pfam" id="PF01602">
    <property type="entry name" value="Adaptin_N"/>
    <property type="match status" value="1"/>
</dbReference>
<dbReference type="FunCoup" id="A0A1J7JKN3">
    <property type="interactions" value="642"/>
</dbReference>
<dbReference type="AlphaFoldDB" id="A0A1J7JKN3"/>
<dbReference type="GO" id="GO:0016192">
    <property type="term" value="P:vesicle-mediated transport"/>
    <property type="evidence" value="ECO:0007669"/>
    <property type="project" value="InterPro"/>
</dbReference>
<dbReference type="PROSITE" id="PS50180">
    <property type="entry name" value="GAE"/>
    <property type="match status" value="1"/>
</dbReference>
<feature type="compositionally biased region" description="Pro residues" evidence="11">
    <location>
        <begin position="665"/>
        <end position="676"/>
    </location>
</feature>
<evidence type="ECO:0000256" key="2">
    <source>
        <dbReference type="ARBA" id="ARBA00004555"/>
    </source>
</evidence>
<dbReference type="InterPro" id="IPR016024">
    <property type="entry name" value="ARM-type_fold"/>
</dbReference>
<dbReference type="InterPro" id="IPR013041">
    <property type="entry name" value="Clathrin_app_Ig-like_sf"/>
</dbReference>
<evidence type="ECO:0000256" key="11">
    <source>
        <dbReference type="SAM" id="MobiDB-lite"/>
    </source>
</evidence>
<dbReference type="GO" id="GO:0006886">
    <property type="term" value="P:intracellular protein transport"/>
    <property type="evidence" value="ECO:0007669"/>
    <property type="project" value="UniProtKB-UniRule"/>
</dbReference>
<evidence type="ECO:0000256" key="3">
    <source>
        <dbReference type="ARBA" id="ARBA00006613"/>
    </source>
</evidence>
<feature type="compositionally biased region" description="Basic residues" evidence="11">
    <location>
        <begin position="610"/>
        <end position="623"/>
    </location>
</feature>
<evidence type="ECO:0000256" key="4">
    <source>
        <dbReference type="ARBA" id="ARBA00022448"/>
    </source>
</evidence>
<accession>A0A1J7JKN3</accession>
<dbReference type="STRING" id="1408157.A0A1J7JKN3"/>
<evidence type="ECO:0000259" key="12">
    <source>
        <dbReference type="PROSITE" id="PS50180"/>
    </source>
</evidence>
<proteinExistence type="inferred from homology"/>
<keyword evidence="4 10" id="KW-0813">Transport</keyword>
<feature type="domain" description="GAE" evidence="12">
    <location>
        <begin position="724"/>
        <end position="835"/>
    </location>
</feature>